<comment type="caution">
    <text evidence="2">The sequence shown here is derived from an EMBL/GenBank/DDBJ whole genome shotgun (WGS) entry which is preliminary data.</text>
</comment>
<sequence length="178" mass="20976">MWVLENQESYRFLRRIFALPSKQILLEMVKKIPVQAGINEKKLQLLQDTIKPMPEEGRHCVFSFDKMQLSPSSDYNSHEDCVTSFSDFGQKKRLKIADHALVFMVRGIRKKWKQSIYLLFCSSHDAERSTFRHHLRNCPKMQIYRAKNVAQGNKRAKLNKKGNRYIGYMLDSEEVVHL</sequence>
<accession>A0AAW1I9A7</accession>
<proteinExistence type="predicted"/>
<dbReference type="InterPro" id="IPR048365">
    <property type="entry name" value="TNP-like_RNaseH_N"/>
</dbReference>
<keyword evidence="3" id="KW-1185">Reference proteome</keyword>
<dbReference type="AlphaFoldDB" id="A0AAW1I9A7"/>
<name>A0AAW1I9A7_POPJA</name>
<dbReference type="EMBL" id="JASPKY010000770">
    <property type="protein sequence ID" value="KAK9685564.1"/>
    <property type="molecule type" value="Genomic_DNA"/>
</dbReference>
<dbReference type="Pfam" id="PF21787">
    <property type="entry name" value="TNP-like_RNaseH_N"/>
    <property type="match status" value="1"/>
</dbReference>
<protein>
    <submittedName>
        <fullName evidence="2">Transposase protein</fullName>
    </submittedName>
</protein>
<dbReference type="Proteomes" id="UP001458880">
    <property type="component" value="Unassembled WGS sequence"/>
</dbReference>
<organism evidence="2 3">
    <name type="scientific">Popillia japonica</name>
    <name type="common">Japanese beetle</name>
    <dbReference type="NCBI Taxonomy" id="7064"/>
    <lineage>
        <taxon>Eukaryota</taxon>
        <taxon>Metazoa</taxon>
        <taxon>Ecdysozoa</taxon>
        <taxon>Arthropoda</taxon>
        <taxon>Hexapoda</taxon>
        <taxon>Insecta</taxon>
        <taxon>Pterygota</taxon>
        <taxon>Neoptera</taxon>
        <taxon>Endopterygota</taxon>
        <taxon>Coleoptera</taxon>
        <taxon>Polyphaga</taxon>
        <taxon>Scarabaeiformia</taxon>
        <taxon>Scarabaeidae</taxon>
        <taxon>Rutelinae</taxon>
        <taxon>Popillia</taxon>
    </lineage>
</organism>
<evidence type="ECO:0000259" key="1">
    <source>
        <dbReference type="Pfam" id="PF21787"/>
    </source>
</evidence>
<evidence type="ECO:0000313" key="2">
    <source>
        <dbReference type="EMBL" id="KAK9685564.1"/>
    </source>
</evidence>
<reference evidence="2 3" key="1">
    <citation type="journal article" date="2024" name="BMC Genomics">
        <title>De novo assembly and annotation of Popillia japonica's genome with initial clues to its potential as an invasive pest.</title>
        <authorList>
            <person name="Cucini C."/>
            <person name="Boschi S."/>
            <person name="Funari R."/>
            <person name="Cardaioli E."/>
            <person name="Iannotti N."/>
            <person name="Marturano G."/>
            <person name="Paoli F."/>
            <person name="Bruttini M."/>
            <person name="Carapelli A."/>
            <person name="Frati F."/>
            <person name="Nardi F."/>
        </authorList>
    </citation>
    <scope>NUCLEOTIDE SEQUENCE [LARGE SCALE GENOMIC DNA]</scope>
    <source>
        <strain evidence="2">DMR45628</strain>
    </source>
</reference>
<gene>
    <name evidence="2" type="ORF">QE152_g37950</name>
</gene>
<evidence type="ECO:0000313" key="3">
    <source>
        <dbReference type="Proteomes" id="UP001458880"/>
    </source>
</evidence>
<feature type="domain" description="Transposable element P transposase-like RNase H" evidence="1">
    <location>
        <begin position="35"/>
        <end position="127"/>
    </location>
</feature>